<dbReference type="Proteomes" id="UP001152130">
    <property type="component" value="Unassembled WGS sequence"/>
</dbReference>
<dbReference type="AlphaFoldDB" id="A0A9W8Q0A6"/>
<proteinExistence type="predicted"/>
<evidence type="ECO:0000256" key="1">
    <source>
        <dbReference type="SAM" id="Coils"/>
    </source>
</evidence>
<organism evidence="3 4">
    <name type="scientific">Fusarium irregulare</name>
    <dbReference type="NCBI Taxonomy" id="2494466"/>
    <lineage>
        <taxon>Eukaryota</taxon>
        <taxon>Fungi</taxon>
        <taxon>Dikarya</taxon>
        <taxon>Ascomycota</taxon>
        <taxon>Pezizomycotina</taxon>
        <taxon>Sordariomycetes</taxon>
        <taxon>Hypocreomycetidae</taxon>
        <taxon>Hypocreales</taxon>
        <taxon>Nectriaceae</taxon>
        <taxon>Fusarium</taxon>
        <taxon>Fusarium incarnatum-equiseti species complex</taxon>
    </lineage>
</organism>
<keyword evidence="1" id="KW-0175">Coiled coil</keyword>
<evidence type="ECO:0000313" key="3">
    <source>
        <dbReference type="EMBL" id="KAJ4024450.1"/>
    </source>
</evidence>
<name>A0A9W8Q0A6_9HYPO</name>
<feature type="compositionally biased region" description="Low complexity" evidence="2">
    <location>
        <begin position="306"/>
        <end position="320"/>
    </location>
</feature>
<feature type="region of interest" description="Disordered" evidence="2">
    <location>
        <begin position="304"/>
        <end position="326"/>
    </location>
</feature>
<protein>
    <submittedName>
        <fullName evidence="3">Uncharacterized protein</fullName>
    </submittedName>
</protein>
<accession>A0A9W8Q0A6</accession>
<keyword evidence="4" id="KW-1185">Reference proteome</keyword>
<gene>
    <name evidence="3" type="ORF">NW766_000687</name>
</gene>
<evidence type="ECO:0000256" key="2">
    <source>
        <dbReference type="SAM" id="MobiDB-lite"/>
    </source>
</evidence>
<feature type="region of interest" description="Disordered" evidence="2">
    <location>
        <begin position="62"/>
        <end position="118"/>
    </location>
</feature>
<evidence type="ECO:0000313" key="4">
    <source>
        <dbReference type="Proteomes" id="UP001152130"/>
    </source>
</evidence>
<feature type="compositionally biased region" description="Basic residues" evidence="2">
    <location>
        <begin position="76"/>
        <end position="85"/>
    </location>
</feature>
<comment type="caution">
    <text evidence="3">The sequence shown here is derived from an EMBL/GenBank/DDBJ whole genome shotgun (WGS) entry which is preliminary data.</text>
</comment>
<reference evidence="3" key="1">
    <citation type="submission" date="2022-10" db="EMBL/GenBank/DDBJ databases">
        <title>Fusarium specimens isolated from Avocado Roots.</title>
        <authorList>
            <person name="Stajich J."/>
            <person name="Roper C."/>
            <person name="Heimlech-Rivalta G."/>
        </authorList>
    </citation>
    <scope>NUCLEOTIDE SEQUENCE</scope>
    <source>
        <strain evidence="3">CF00143</strain>
    </source>
</reference>
<dbReference type="EMBL" id="JAPDHF010000001">
    <property type="protein sequence ID" value="KAJ4024450.1"/>
    <property type="molecule type" value="Genomic_DNA"/>
</dbReference>
<feature type="coiled-coil region" evidence="1">
    <location>
        <begin position="121"/>
        <end position="190"/>
    </location>
</feature>
<sequence>MEEKLIQLQRNGLCDQRICAAISNLIEDLIWELPLAASKEKIVDIEREDKYTLAKFRAGKASLRGGEGQTDAQSLTRRRVKRNILPKRENNAKKPAAKRTSTKELARKASAATARPTQDTFAQLEQKYRDIKQEKDNQDTLLTQLQRQYGDLKQEKDAADQLIELLQRRLEDSDRVLQELQKEITESKRKDLEIYFLRGDLLETEKKLQESRSREAEWQKAMGDNIHGIEIPTTLPVQPSYETIASPELEFLSQTEINSSRNDPERSTLVSWHLETISDDLAIWNGPTTGHALELVADPSPYIAASSSPTPCIPTSTNPTSEEKDG</sequence>